<feature type="unsure residue" description="D or N" evidence="3">
    <location>
        <position position="175"/>
    </location>
</feature>
<feature type="region of interest" description="Disordered" evidence="1">
    <location>
        <begin position="39"/>
        <end position="59"/>
    </location>
</feature>
<reference evidence="3 4" key="1">
    <citation type="submission" date="2019-01" db="EMBL/GenBank/DDBJ databases">
        <authorList>
            <person name="Ferrante I. M."/>
        </authorList>
    </citation>
    <scope>NUCLEOTIDE SEQUENCE [LARGE SCALE GENOMIC DNA]</scope>
    <source>
        <strain evidence="3 4">B856</strain>
    </source>
</reference>
<evidence type="ECO:0000313" key="4">
    <source>
        <dbReference type="Proteomes" id="UP000291116"/>
    </source>
</evidence>
<evidence type="ECO:0000256" key="2">
    <source>
        <dbReference type="SAM" id="Phobius"/>
    </source>
</evidence>
<dbReference type="AlphaFoldDB" id="A0A448ZLI2"/>
<proteinExistence type="predicted"/>
<sequence length="255" mass="27235">MPSTVRHTKNSFFQLVQGIDRFVHDQGVLGLLPDSNDSRIHRRGRSGLGSGSSSISGSRGGLLLRPGNTMLVPGPPFSEGAVLPDLLRLGRARRFGDGLHAQSGPGLVGSAQRGRRRMRSRLLWMMLVVLAVAAAGALHRIEGIRAGRGKKLRNSLDVMLLLFVLVQKNAVVRVDPGPLRGRGSAVPDQPRVCHGLSGRGALLRIHGEQPFAKGNRRGFDALPVVIGIAGRVFLGLHENVDRLLLVPALVGQGLG</sequence>
<keyword evidence="2" id="KW-0472">Membrane</keyword>
<keyword evidence="4" id="KW-1185">Reference proteome</keyword>
<accession>A0A448ZLI2</accession>
<organism evidence="3 4">
    <name type="scientific">Pseudo-nitzschia multistriata</name>
    <dbReference type="NCBI Taxonomy" id="183589"/>
    <lineage>
        <taxon>Eukaryota</taxon>
        <taxon>Sar</taxon>
        <taxon>Stramenopiles</taxon>
        <taxon>Ochrophyta</taxon>
        <taxon>Bacillariophyta</taxon>
        <taxon>Bacillariophyceae</taxon>
        <taxon>Bacillariophycidae</taxon>
        <taxon>Bacillariales</taxon>
        <taxon>Bacillariaceae</taxon>
        <taxon>Pseudo-nitzschia</taxon>
    </lineage>
</organism>
<protein>
    <submittedName>
        <fullName evidence="3">Uncharacterized protein</fullName>
    </submittedName>
</protein>
<gene>
    <name evidence="3" type="ORF">PSNMU_V1.4_AUG-EV-PASAV3_0098810</name>
</gene>
<feature type="transmembrane region" description="Helical" evidence="2">
    <location>
        <begin position="122"/>
        <end position="141"/>
    </location>
</feature>
<keyword evidence="2" id="KW-0812">Transmembrane</keyword>
<dbReference type="EMBL" id="CAACVS010000489">
    <property type="protein sequence ID" value="VEU42891.1"/>
    <property type="molecule type" value="Genomic_DNA"/>
</dbReference>
<evidence type="ECO:0000313" key="3">
    <source>
        <dbReference type="EMBL" id="VEU42891.1"/>
    </source>
</evidence>
<evidence type="ECO:0000256" key="1">
    <source>
        <dbReference type="SAM" id="MobiDB-lite"/>
    </source>
</evidence>
<keyword evidence="2" id="KW-1133">Transmembrane helix</keyword>
<dbReference type="Proteomes" id="UP000291116">
    <property type="component" value="Unassembled WGS sequence"/>
</dbReference>
<name>A0A448ZLI2_9STRA</name>